<dbReference type="EMBL" id="JAUIYO010000001">
    <property type="protein sequence ID" value="MFK2824160.1"/>
    <property type="molecule type" value="Genomic_DNA"/>
</dbReference>
<dbReference type="PANTHER" id="PTHR11364:SF27">
    <property type="entry name" value="SULFURTRANSFERASE"/>
    <property type="match status" value="1"/>
</dbReference>
<evidence type="ECO:0000313" key="5">
    <source>
        <dbReference type="Proteomes" id="UP001619911"/>
    </source>
</evidence>
<evidence type="ECO:0000313" key="4">
    <source>
        <dbReference type="EMBL" id="MFK2824160.1"/>
    </source>
</evidence>
<name>A0ABW8I3W0_9BACI</name>
<dbReference type="EC" id="2.8.1.-" evidence="4"/>
<evidence type="ECO:0000259" key="3">
    <source>
        <dbReference type="PROSITE" id="PS50206"/>
    </source>
</evidence>
<accession>A0ABW8I3W0</accession>
<gene>
    <name evidence="4" type="ORF">QYG89_00430</name>
</gene>
<dbReference type="SMART" id="SM00450">
    <property type="entry name" value="RHOD"/>
    <property type="match status" value="2"/>
</dbReference>
<dbReference type="SUPFAM" id="SSF52821">
    <property type="entry name" value="Rhodanese/Cell cycle control phosphatase"/>
    <property type="match status" value="2"/>
</dbReference>
<keyword evidence="2" id="KW-0677">Repeat</keyword>
<dbReference type="Pfam" id="PF00581">
    <property type="entry name" value="Rhodanese"/>
    <property type="match status" value="2"/>
</dbReference>
<sequence length="278" mass="31272">MEYIRSIAWLSEHLHDPNVCIVDCRFQLTDPAAGEKEYKEGHIPGAFYAHLDRDLSGEKGVHGGRHPFPELQELRKIAESYGITDDTIVIAYDHGEAMFAGRFWWLLSYIGHKHVYILDGGFSEWKKQGLPVSSDSPSPRNGHLSVNVQHGWTASIEDVKKAALENDGTILIDSRAPERYAGILEPLDRVPGHIPTAVNYFFQEGLNGTHWKGEEAQKERFKTLDRDQPVIVYCGSGVSATPNIIALKQAGFQHVRLYGGSYSDWSSYEELPVEKKDH</sequence>
<dbReference type="InterPro" id="IPR036873">
    <property type="entry name" value="Rhodanese-like_dom_sf"/>
</dbReference>
<keyword evidence="5" id="KW-1185">Reference proteome</keyword>
<dbReference type="CDD" id="cd01448">
    <property type="entry name" value="TST_Repeat_1"/>
    <property type="match status" value="1"/>
</dbReference>
<dbReference type="GO" id="GO:0016740">
    <property type="term" value="F:transferase activity"/>
    <property type="evidence" value="ECO:0007669"/>
    <property type="project" value="UniProtKB-KW"/>
</dbReference>
<dbReference type="InterPro" id="IPR045078">
    <property type="entry name" value="TST/MPST-like"/>
</dbReference>
<dbReference type="CDD" id="cd01449">
    <property type="entry name" value="TST_Repeat_2"/>
    <property type="match status" value="1"/>
</dbReference>
<dbReference type="RefSeq" id="WP_404313663.1">
    <property type="nucleotide sequence ID" value="NZ_JAUIYO010000001.1"/>
</dbReference>
<dbReference type="InterPro" id="IPR001763">
    <property type="entry name" value="Rhodanese-like_dom"/>
</dbReference>
<evidence type="ECO:0000256" key="2">
    <source>
        <dbReference type="ARBA" id="ARBA00022737"/>
    </source>
</evidence>
<reference evidence="4 5" key="1">
    <citation type="submission" date="2023-07" db="EMBL/GenBank/DDBJ databases">
        <title>Bacillus lucianemedeirus sp. nov, a new species isolated from an immunobiological production facility.</title>
        <authorList>
            <person name="Costa L.V."/>
            <person name="Miranda R.V.S.L."/>
            <person name="Brandao M.L.L."/>
            <person name="Reis C.M.F."/>
            <person name="Frazao A.M."/>
            <person name="Cruz F.V."/>
            <person name="Baio P.V.P."/>
            <person name="Veras J.F.C."/>
            <person name="Ramos J.N."/>
            <person name="Vieira V."/>
        </authorList>
    </citation>
    <scope>NUCLEOTIDE SEQUENCE [LARGE SCALE GENOMIC DNA]</scope>
    <source>
        <strain evidence="4 5">B190/17</strain>
    </source>
</reference>
<evidence type="ECO:0000256" key="1">
    <source>
        <dbReference type="ARBA" id="ARBA00022679"/>
    </source>
</evidence>
<feature type="domain" description="Rhodanese" evidence="3">
    <location>
        <begin position="15"/>
        <end position="134"/>
    </location>
</feature>
<protein>
    <submittedName>
        <fullName evidence="4">Sulfurtransferase</fullName>
        <ecNumber evidence="4">2.8.1.-</ecNumber>
    </submittedName>
</protein>
<dbReference type="Proteomes" id="UP001619911">
    <property type="component" value="Unassembled WGS sequence"/>
</dbReference>
<organism evidence="4 5">
    <name type="scientific">Bacillus lumedeiriae</name>
    <dbReference type="NCBI Taxonomy" id="3058829"/>
    <lineage>
        <taxon>Bacteria</taxon>
        <taxon>Bacillati</taxon>
        <taxon>Bacillota</taxon>
        <taxon>Bacilli</taxon>
        <taxon>Bacillales</taxon>
        <taxon>Bacillaceae</taxon>
        <taxon>Bacillus</taxon>
    </lineage>
</organism>
<feature type="domain" description="Rhodanese" evidence="3">
    <location>
        <begin position="165"/>
        <end position="274"/>
    </location>
</feature>
<comment type="caution">
    <text evidence="4">The sequence shown here is derived from an EMBL/GenBank/DDBJ whole genome shotgun (WGS) entry which is preliminary data.</text>
</comment>
<dbReference type="Gene3D" id="3.40.250.10">
    <property type="entry name" value="Rhodanese-like domain"/>
    <property type="match status" value="2"/>
</dbReference>
<dbReference type="PROSITE" id="PS50206">
    <property type="entry name" value="RHODANESE_3"/>
    <property type="match status" value="2"/>
</dbReference>
<dbReference type="PANTHER" id="PTHR11364">
    <property type="entry name" value="THIOSULFATE SULFERTANSFERASE"/>
    <property type="match status" value="1"/>
</dbReference>
<keyword evidence="1 4" id="KW-0808">Transferase</keyword>
<proteinExistence type="predicted"/>